<keyword evidence="3" id="KW-1185">Reference proteome</keyword>
<feature type="region of interest" description="Disordered" evidence="1">
    <location>
        <begin position="243"/>
        <end position="314"/>
    </location>
</feature>
<sequence>MSRDLRRDSPVSNYGELEAESSRTLAAGEETAPPARPGISGRRILRTRKVILRRRAARRRAAAPLAAGLPRPMRFGCAQQEVGRRAADAVRNLLPCPIPPSASPSLQLPQPLPAQKARQAELMATSLPALGSAAAGTASCRPSAPAGSPALGPPQAAAASPAVRLLADVCERTARGVAYCFEFDEWGNFLCAATVTAPGAAALAGAKRRRCEYGFSPLSAVEAKDRAARQALESLRIGSKTPESAYSSAHWPLPPKVSGLPASSPPPSPAGGAHPSAPPQPVPLPQGQPVFSDSGIPANPLRHHAGVSSRRTSASVAPLAADVTLVPGYRRTAGVGAKRTAGERRGLTETPAKPKRAVTGTGQNHIGSFASLRPSAYVTGGLPATMIFAGRSSDDRAQLPKGTLTAPQQSVILRTRRASSLQSVILRIRRASSPGDRSPKSATERRRDREREAETGGAPQGARSSATERRRDQEREAETGGAPQEAARRPGTENTKTED</sequence>
<evidence type="ECO:0000313" key="2">
    <source>
        <dbReference type="EMBL" id="KAG5458683.1"/>
    </source>
</evidence>
<feature type="region of interest" description="Disordered" evidence="1">
    <location>
        <begin position="335"/>
        <end position="366"/>
    </location>
</feature>
<dbReference type="EMBL" id="JAEFCI010008081">
    <property type="protein sequence ID" value="KAG5458683.1"/>
    <property type="molecule type" value="Genomic_DNA"/>
</dbReference>
<feature type="region of interest" description="Disordered" evidence="1">
    <location>
        <begin position="425"/>
        <end position="499"/>
    </location>
</feature>
<dbReference type="Proteomes" id="UP000673691">
    <property type="component" value="Unassembled WGS sequence"/>
</dbReference>
<protein>
    <submittedName>
        <fullName evidence="2">Uncharacterized protein</fullName>
    </submittedName>
</protein>
<reference evidence="2 3" key="1">
    <citation type="journal article" name="Sci. Rep.">
        <title>Genome-scale phylogenetic analyses confirm Olpidium as the closest living zoosporic fungus to the non-flagellated, terrestrial fungi.</title>
        <authorList>
            <person name="Chang Y."/>
            <person name="Rochon D."/>
            <person name="Sekimoto S."/>
            <person name="Wang Y."/>
            <person name="Chovatia M."/>
            <person name="Sandor L."/>
            <person name="Salamov A."/>
            <person name="Grigoriev I.V."/>
            <person name="Stajich J.E."/>
            <person name="Spatafora J.W."/>
        </authorList>
    </citation>
    <scope>NUCLEOTIDE SEQUENCE [LARGE SCALE GENOMIC DNA]</scope>
    <source>
        <strain evidence="2">S191</strain>
    </source>
</reference>
<feature type="region of interest" description="Disordered" evidence="1">
    <location>
        <begin position="1"/>
        <end position="41"/>
    </location>
</feature>
<feature type="compositionally biased region" description="Basic and acidic residues" evidence="1">
    <location>
        <begin position="466"/>
        <end position="478"/>
    </location>
</feature>
<organism evidence="2 3">
    <name type="scientific">Olpidium bornovanus</name>
    <dbReference type="NCBI Taxonomy" id="278681"/>
    <lineage>
        <taxon>Eukaryota</taxon>
        <taxon>Fungi</taxon>
        <taxon>Fungi incertae sedis</taxon>
        <taxon>Olpidiomycota</taxon>
        <taxon>Olpidiomycotina</taxon>
        <taxon>Olpidiomycetes</taxon>
        <taxon>Olpidiales</taxon>
        <taxon>Olpidiaceae</taxon>
        <taxon>Olpidium</taxon>
    </lineage>
</organism>
<evidence type="ECO:0000256" key="1">
    <source>
        <dbReference type="SAM" id="MobiDB-lite"/>
    </source>
</evidence>
<feature type="compositionally biased region" description="Basic and acidic residues" evidence="1">
    <location>
        <begin position="486"/>
        <end position="499"/>
    </location>
</feature>
<feature type="compositionally biased region" description="Pro residues" evidence="1">
    <location>
        <begin position="276"/>
        <end position="286"/>
    </location>
</feature>
<accession>A0A8H7ZS88</accession>
<proteinExistence type="predicted"/>
<name>A0A8H7ZS88_9FUNG</name>
<dbReference type="AlphaFoldDB" id="A0A8H7ZS88"/>
<gene>
    <name evidence="2" type="ORF">BJ554DRAFT_1047</name>
</gene>
<feature type="compositionally biased region" description="Basic and acidic residues" evidence="1">
    <location>
        <begin position="437"/>
        <end position="454"/>
    </location>
</feature>
<evidence type="ECO:0000313" key="3">
    <source>
        <dbReference type="Proteomes" id="UP000673691"/>
    </source>
</evidence>
<comment type="caution">
    <text evidence="2">The sequence shown here is derived from an EMBL/GenBank/DDBJ whole genome shotgun (WGS) entry which is preliminary data.</text>
</comment>